<keyword evidence="3" id="KW-1185">Reference proteome</keyword>
<evidence type="ECO:0000256" key="1">
    <source>
        <dbReference type="SAM" id="SignalP"/>
    </source>
</evidence>
<keyword evidence="1" id="KW-0732">Signal</keyword>
<accession>A0AAE8N7A5</accession>
<dbReference type="Proteomes" id="UP001187682">
    <property type="component" value="Unassembled WGS sequence"/>
</dbReference>
<proteinExistence type="predicted"/>
<evidence type="ECO:0000313" key="3">
    <source>
        <dbReference type="Proteomes" id="UP001187682"/>
    </source>
</evidence>
<dbReference type="Pfam" id="PF14273">
    <property type="entry name" value="DUF4360"/>
    <property type="match status" value="1"/>
</dbReference>
<dbReference type="EMBL" id="ONZQ02000022">
    <property type="protein sequence ID" value="SPO07580.1"/>
    <property type="molecule type" value="Genomic_DNA"/>
</dbReference>
<gene>
    <name evidence="2" type="ORF">DNG_10275</name>
</gene>
<name>A0AAE8N7A5_9PEZI</name>
<comment type="caution">
    <text evidence="2">The sequence shown here is derived from an EMBL/GenBank/DDBJ whole genome shotgun (WGS) entry which is preliminary data.</text>
</comment>
<dbReference type="InterPro" id="IPR025649">
    <property type="entry name" value="DUF4360"/>
</dbReference>
<sequence>MRLLSAPLLAALAASTTTTLGPRQESSPIRISAVTPFCSEGRPTAPAVDSKGTVVTVPFTDAIIRPEASPDAECRLEIEMTYPPGCHTVVLDTQVMTFLSGPESVTATADVVVALSNGRSAHSVDKFTNLDNSVRNNTGQYNTKYPIDASIAVNEDTPRVVTFTLDMGLHIESSNNDEGALFEVEAITVEIDHTRTDPDWEGCL</sequence>
<protein>
    <recommendedName>
        <fullName evidence="4">Ubiquitin 3 binding protein But2 C-terminal domain-containing protein</fullName>
    </recommendedName>
</protein>
<reference evidence="2" key="1">
    <citation type="submission" date="2018-03" db="EMBL/GenBank/DDBJ databases">
        <authorList>
            <person name="Guldener U."/>
        </authorList>
    </citation>
    <scope>NUCLEOTIDE SEQUENCE</scope>
</reference>
<organism evidence="2 3">
    <name type="scientific">Cephalotrichum gorgonifer</name>
    <dbReference type="NCBI Taxonomy" id="2041049"/>
    <lineage>
        <taxon>Eukaryota</taxon>
        <taxon>Fungi</taxon>
        <taxon>Dikarya</taxon>
        <taxon>Ascomycota</taxon>
        <taxon>Pezizomycotina</taxon>
        <taxon>Sordariomycetes</taxon>
        <taxon>Hypocreomycetidae</taxon>
        <taxon>Microascales</taxon>
        <taxon>Microascaceae</taxon>
        <taxon>Cephalotrichum</taxon>
    </lineage>
</organism>
<evidence type="ECO:0000313" key="2">
    <source>
        <dbReference type="EMBL" id="SPO07580.1"/>
    </source>
</evidence>
<evidence type="ECO:0008006" key="4">
    <source>
        <dbReference type="Google" id="ProtNLM"/>
    </source>
</evidence>
<feature type="chain" id="PRO_5041952087" description="Ubiquitin 3 binding protein But2 C-terminal domain-containing protein" evidence="1">
    <location>
        <begin position="20"/>
        <end position="204"/>
    </location>
</feature>
<feature type="signal peptide" evidence="1">
    <location>
        <begin position="1"/>
        <end position="19"/>
    </location>
</feature>
<dbReference type="AlphaFoldDB" id="A0AAE8N7A5"/>